<keyword evidence="2" id="KW-1185">Reference proteome</keyword>
<dbReference type="EMBL" id="CAJA01000384">
    <property type="protein sequence ID" value="CCH74441.1"/>
    <property type="molecule type" value="Genomic_DNA"/>
</dbReference>
<organism evidence="1 2">
    <name type="scientific">Nostocoides australiense Ben110</name>
    <dbReference type="NCBI Taxonomy" id="1193182"/>
    <lineage>
        <taxon>Bacteria</taxon>
        <taxon>Bacillati</taxon>
        <taxon>Actinomycetota</taxon>
        <taxon>Actinomycetes</taxon>
        <taxon>Micrococcales</taxon>
        <taxon>Intrasporangiaceae</taxon>
        <taxon>Nostocoides</taxon>
    </lineage>
</organism>
<comment type="caution">
    <text evidence="1">The sequence shown here is derived from an EMBL/GenBank/DDBJ whole genome shotgun (WGS) entry which is preliminary data.</text>
</comment>
<evidence type="ECO:0000313" key="2">
    <source>
        <dbReference type="Proteomes" id="UP000035763"/>
    </source>
</evidence>
<accession>W6K090</accession>
<proteinExistence type="predicted"/>
<name>W6K090_9MICO</name>
<evidence type="ECO:0000313" key="1">
    <source>
        <dbReference type="EMBL" id="CCH74441.1"/>
    </source>
</evidence>
<gene>
    <name evidence="1" type="ORF">BN11_4440001</name>
</gene>
<reference evidence="1 2" key="1">
    <citation type="journal article" date="2013" name="ISME J.">
        <title>A metabolic model for members of the genus Tetrasphaera involved in enhanced biological phosphorus removal.</title>
        <authorList>
            <person name="Kristiansen R."/>
            <person name="Nguyen H.T.T."/>
            <person name="Saunders A.M."/>
            <person name="Nielsen J.L."/>
            <person name="Wimmer R."/>
            <person name="Le V.Q."/>
            <person name="McIlroy S.J."/>
            <person name="Petrovski S."/>
            <person name="Seviour R.J."/>
            <person name="Calteau A."/>
            <person name="Nielsen K.L."/>
            <person name="Nielsen P.H."/>
        </authorList>
    </citation>
    <scope>NUCLEOTIDE SEQUENCE [LARGE SCALE GENOMIC DNA]</scope>
    <source>
        <strain evidence="1 2">Ben110</strain>
    </source>
</reference>
<protein>
    <submittedName>
        <fullName evidence="1">Uncharacterized protein</fullName>
    </submittedName>
</protein>
<dbReference type="AlphaFoldDB" id="W6K090"/>
<dbReference type="Proteomes" id="UP000035763">
    <property type="component" value="Unassembled WGS sequence"/>
</dbReference>
<sequence length="124" mass="14907">MKPTYRVLRERRGDGATLDTVADDLRCALPLATSARCMNPECSEICEWSPRRGRPPLFHDRLCHERYHLVRRRLVEEREDIFEALARKPGPSTSERIYLENQLARRRWLLERYPELLRRPHREK</sequence>